<comment type="caution">
    <text evidence="1">The sequence shown here is derived from an EMBL/GenBank/DDBJ whole genome shotgun (WGS) entry which is preliminary data.</text>
</comment>
<dbReference type="RefSeq" id="WP_166437162.1">
    <property type="nucleotide sequence ID" value="NZ_STFF01000004.1"/>
</dbReference>
<dbReference type="EMBL" id="STFF01000004">
    <property type="protein sequence ID" value="THU37980.1"/>
    <property type="molecule type" value="Genomic_DNA"/>
</dbReference>
<dbReference type="Proteomes" id="UP000306918">
    <property type="component" value="Unassembled WGS sequence"/>
</dbReference>
<protein>
    <submittedName>
        <fullName evidence="1">Uncharacterized protein</fullName>
    </submittedName>
</protein>
<reference evidence="1 2" key="1">
    <citation type="submission" date="2019-04" db="EMBL/GenBank/DDBJ databases">
        <title>Niastella caeni sp. nov., isolated from activated sludge.</title>
        <authorList>
            <person name="Sheng M."/>
        </authorList>
    </citation>
    <scope>NUCLEOTIDE SEQUENCE [LARGE SCALE GENOMIC DNA]</scope>
    <source>
        <strain evidence="1 2">HX-2-15</strain>
    </source>
</reference>
<gene>
    <name evidence="1" type="ORF">FAM09_14935</name>
</gene>
<sequence length="209" mass="23278">MTNISKLFFPTILLIALTFCGQTPKSFDNGAYVVDPSIKSRIDKKVKSFNGVTMSSMDFKLFKNDSILADTYAKGKSIDECMTMTSLDGDTINIIGFMGMFAGFGYQIALFKDACIVRHFAKSDVEIYKLKKTDSLSFGVSVPCKTYKLTLVSKPTFKKGDIVEGIIELMSDEYYAAANGNERKYKMQLTGYFKTKPLASSAESYQKTN</sequence>
<proteinExistence type="predicted"/>
<evidence type="ECO:0000313" key="2">
    <source>
        <dbReference type="Proteomes" id="UP000306918"/>
    </source>
</evidence>
<evidence type="ECO:0000313" key="1">
    <source>
        <dbReference type="EMBL" id="THU37980.1"/>
    </source>
</evidence>
<dbReference type="AlphaFoldDB" id="A0A4S8HRC4"/>
<accession>A0A4S8HRC4</accession>
<organism evidence="1 2">
    <name type="scientific">Niastella caeni</name>
    <dbReference type="NCBI Taxonomy" id="2569763"/>
    <lineage>
        <taxon>Bacteria</taxon>
        <taxon>Pseudomonadati</taxon>
        <taxon>Bacteroidota</taxon>
        <taxon>Chitinophagia</taxon>
        <taxon>Chitinophagales</taxon>
        <taxon>Chitinophagaceae</taxon>
        <taxon>Niastella</taxon>
    </lineage>
</organism>
<name>A0A4S8HRC4_9BACT</name>
<keyword evidence="2" id="KW-1185">Reference proteome</keyword>